<sequence>MRPVQHRGHQPRPGHHRSTTTNTQDHARALGAHPERCRTDGRDHWEDLYRIATELILRVVEDLGGANGDGTTTADDRSACPAAG</sequence>
<feature type="compositionally biased region" description="Basic and acidic residues" evidence="1">
    <location>
        <begin position="25"/>
        <end position="40"/>
    </location>
</feature>
<feature type="region of interest" description="Disordered" evidence="1">
    <location>
        <begin position="1"/>
        <end position="40"/>
    </location>
</feature>
<feature type="compositionally biased region" description="Basic residues" evidence="1">
    <location>
        <begin position="1"/>
        <end position="18"/>
    </location>
</feature>
<gene>
    <name evidence="2" type="ORF">OG469_34145</name>
</gene>
<evidence type="ECO:0000256" key="1">
    <source>
        <dbReference type="SAM" id="MobiDB-lite"/>
    </source>
</evidence>
<evidence type="ECO:0000313" key="2">
    <source>
        <dbReference type="EMBL" id="WUS60094.1"/>
    </source>
</evidence>
<name>A0ABZ1WHF1_9ACTN</name>
<keyword evidence="3" id="KW-1185">Reference proteome</keyword>
<accession>A0ABZ1WHF1</accession>
<proteinExistence type="predicted"/>
<dbReference type="Proteomes" id="UP001432014">
    <property type="component" value="Chromosome"/>
</dbReference>
<evidence type="ECO:0000313" key="3">
    <source>
        <dbReference type="Proteomes" id="UP001432014"/>
    </source>
</evidence>
<dbReference type="RefSeq" id="WP_329493822.1">
    <property type="nucleotide sequence ID" value="NZ_CP108460.1"/>
</dbReference>
<organism evidence="2 3">
    <name type="scientific">Kitasatospora herbaricolor</name>
    <dbReference type="NCBI Taxonomy" id="68217"/>
    <lineage>
        <taxon>Bacteria</taxon>
        <taxon>Bacillati</taxon>
        <taxon>Actinomycetota</taxon>
        <taxon>Actinomycetes</taxon>
        <taxon>Kitasatosporales</taxon>
        <taxon>Streptomycetaceae</taxon>
        <taxon>Kitasatospora</taxon>
    </lineage>
</organism>
<reference evidence="2 3" key="1">
    <citation type="submission" date="2022-10" db="EMBL/GenBank/DDBJ databases">
        <title>The complete genomes of actinobacterial strains from the NBC collection.</title>
        <authorList>
            <person name="Joergensen T.S."/>
            <person name="Alvarez Arevalo M."/>
            <person name="Sterndorff E.B."/>
            <person name="Faurdal D."/>
            <person name="Vuksanovic O."/>
            <person name="Mourched A.-S."/>
            <person name="Charusanti P."/>
            <person name="Shaw S."/>
            <person name="Blin K."/>
            <person name="Weber T."/>
        </authorList>
    </citation>
    <scope>NUCLEOTIDE SEQUENCE [LARGE SCALE GENOMIC DNA]</scope>
    <source>
        <strain evidence="2 3">NBC_01247</strain>
    </source>
</reference>
<dbReference type="EMBL" id="CP108482">
    <property type="protein sequence ID" value="WUS60094.1"/>
    <property type="molecule type" value="Genomic_DNA"/>
</dbReference>
<feature type="region of interest" description="Disordered" evidence="1">
    <location>
        <begin position="64"/>
        <end position="84"/>
    </location>
</feature>
<protein>
    <submittedName>
        <fullName evidence="2">Uncharacterized protein</fullName>
    </submittedName>
</protein>